<dbReference type="OrthoDB" id="465705at2"/>
<keyword evidence="3 4" id="KW-0949">S-adenosyl-L-methionine</keyword>
<dbReference type="InterPro" id="IPR029063">
    <property type="entry name" value="SAM-dependent_MTases_sf"/>
</dbReference>
<dbReference type="STRING" id="246786.GS18_0211815"/>
<dbReference type="HAMAP" id="MF_02100">
    <property type="entry name" value="Methyltr_YrrT"/>
    <property type="match status" value="1"/>
</dbReference>
<dbReference type="CDD" id="cd02440">
    <property type="entry name" value="AdoMet_MTases"/>
    <property type="match status" value="1"/>
</dbReference>
<evidence type="ECO:0000256" key="3">
    <source>
        <dbReference type="ARBA" id="ARBA00022691"/>
    </source>
</evidence>
<evidence type="ECO:0000256" key="2">
    <source>
        <dbReference type="ARBA" id="ARBA00022679"/>
    </source>
</evidence>
<dbReference type="PANTHER" id="PTHR43861">
    <property type="entry name" value="TRANS-ACONITATE 2-METHYLTRANSFERASE-RELATED"/>
    <property type="match status" value="1"/>
</dbReference>
<evidence type="ECO:0000256" key="4">
    <source>
        <dbReference type="HAMAP-Rule" id="MF_02100"/>
    </source>
</evidence>
<comment type="caution">
    <text evidence="6">The sequence shown here is derived from an EMBL/GenBank/DDBJ whole genome shotgun (WGS) entry which is preliminary data.</text>
</comment>
<feature type="binding site" evidence="4">
    <location>
        <position position="97"/>
    </location>
    <ligand>
        <name>S-adenosyl-L-methionine</name>
        <dbReference type="ChEBI" id="CHEBI:59789"/>
    </ligand>
</feature>
<keyword evidence="1 4" id="KW-0489">Methyltransferase</keyword>
<evidence type="ECO:0000256" key="1">
    <source>
        <dbReference type="ARBA" id="ARBA00022603"/>
    </source>
</evidence>
<keyword evidence="2 4" id="KW-0808">Transferase</keyword>
<name>A0A084GWT5_METID</name>
<dbReference type="GO" id="GO:0032259">
    <property type="term" value="P:methylation"/>
    <property type="evidence" value="ECO:0007669"/>
    <property type="project" value="UniProtKB-KW"/>
</dbReference>
<protein>
    <recommendedName>
        <fullName evidence="4">Uncharacterized methyltransferase GS18_0211815</fullName>
        <ecNumber evidence="4">2.1.1.-</ecNumber>
    </recommendedName>
</protein>
<dbReference type="Proteomes" id="UP000028549">
    <property type="component" value="Unassembled WGS sequence"/>
</dbReference>
<organism evidence="6 7">
    <name type="scientific">Metabacillus indicus</name>
    <name type="common">Bacillus indicus</name>
    <dbReference type="NCBI Taxonomy" id="246786"/>
    <lineage>
        <taxon>Bacteria</taxon>
        <taxon>Bacillati</taxon>
        <taxon>Bacillota</taxon>
        <taxon>Bacilli</taxon>
        <taxon>Bacillales</taxon>
        <taxon>Bacillaceae</taxon>
        <taxon>Metabacillus</taxon>
    </lineage>
</organism>
<accession>A0A084GWT5</accession>
<gene>
    <name evidence="6" type="ORF">GS18_0211815</name>
</gene>
<dbReference type="EMBL" id="JNVC02000005">
    <property type="protein sequence ID" value="KEZ51797.1"/>
    <property type="molecule type" value="Genomic_DNA"/>
</dbReference>
<dbReference type="SUPFAM" id="SSF53335">
    <property type="entry name" value="S-adenosyl-L-methionine-dependent methyltransferases"/>
    <property type="match status" value="1"/>
</dbReference>
<dbReference type="InterPro" id="IPR041698">
    <property type="entry name" value="Methyltransf_25"/>
</dbReference>
<evidence type="ECO:0000313" key="7">
    <source>
        <dbReference type="Proteomes" id="UP000028549"/>
    </source>
</evidence>
<feature type="domain" description="Methyltransferase" evidence="5">
    <location>
        <begin position="49"/>
        <end position="140"/>
    </location>
</feature>
<evidence type="ECO:0000313" key="6">
    <source>
        <dbReference type="EMBL" id="KEZ51797.1"/>
    </source>
</evidence>
<dbReference type="Pfam" id="PF13649">
    <property type="entry name" value="Methyltransf_25"/>
    <property type="match status" value="1"/>
</dbReference>
<dbReference type="Gene3D" id="3.40.50.150">
    <property type="entry name" value="Vaccinia Virus protein VP39"/>
    <property type="match status" value="1"/>
</dbReference>
<proteinExistence type="inferred from homology"/>
<dbReference type="InterPro" id="IPR023553">
    <property type="entry name" value="Uncharacterised_MeTfrase_YrrT"/>
</dbReference>
<feature type="binding site" evidence="4">
    <location>
        <position position="53"/>
    </location>
    <ligand>
        <name>S-adenosyl-L-methionine</name>
        <dbReference type="ChEBI" id="CHEBI:59789"/>
    </ligand>
</feature>
<keyword evidence="7" id="KW-1185">Reference proteome</keyword>
<dbReference type="RefSeq" id="WP_029566746.1">
    <property type="nucleotide sequence ID" value="NZ_JNVC02000005.1"/>
</dbReference>
<sequence>MGREFVELFEDWAHSYDSTVVGHDEEYKEVFSGYSAILEAVASKSGKSVLEFGVGTGNLTAELLKKGKQVYGIEPSKTMREKAAEKLGNKAQISDGDFLTFPVPEGEIDTVVSTYAFHHLTDEEKEKAVGIYARLLGKGGKIVFADTMFEDQEVYEAMIEKAKKQHYLNLAADLETEYYTTHSVMRGILEKHSFTADFTQLNEFVWLIEAIKK</sequence>
<comment type="similarity">
    <text evidence="4">Belongs to the methyltransferase superfamily. YrrT family.</text>
</comment>
<reference evidence="6 7" key="1">
    <citation type="journal article" date="2005" name="Int. J. Syst. Evol. Microbiol.">
        <title>Bacillus cibi sp. nov., isolated from jeotgal, a traditional Korean fermented seafood.</title>
        <authorList>
            <person name="Yoon J.H."/>
            <person name="Lee C.H."/>
            <person name="Oh T.K."/>
        </authorList>
    </citation>
    <scope>NUCLEOTIDE SEQUENCE [LARGE SCALE GENOMIC DNA]</scope>
    <source>
        <strain evidence="6 7">DSM 16189</strain>
    </source>
</reference>
<feature type="binding site" evidence="4">
    <location>
        <position position="74"/>
    </location>
    <ligand>
        <name>S-adenosyl-L-methionine</name>
        <dbReference type="ChEBI" id="CHEBI:59789"/>
    </ligand>
</feature>
<dbReference type="EC" id="2.1.1.-" evidence="4"/>
<dbReference type="PANTHER" id="PTHR43861:SF1">
    <property type="entry name" value="TRANS-ACONITATE 2-METHYLTRANSFERASE"/>
    <property type="match status" value="1"/>
</dbReference>
<dbReference type="GO" id="GO:0008757">
    <property type="term" value="F:S-adenosylmethionine-dependent methyltransferase activity"/>
    <property type="evidence" value="ECO:0007669"/>
    <property type="project" value="UniProtKB-UniRule"/>
</dbReference>
<evidence type="ECO:0000259" key="5">
    <source>
        <dbReference type="Pfam" id="PF13649"/>
    </source>
</evidence>
<dbReference type="AlphaFoldDB" id="A0A084GWT5"/>
<comment type="function">
    <text evidence="4">Could be a S-adenosyl-L-methionine-dependent methyltransferase.</text>
</comment>